<dbReference type="GO" id="GO:0007409">
    <property type="term" value="P:axonogenesis"/>
    <property type="evidence" value="ECO:0007669"/>
    <property type="project" value="TreeGrafter"/>
</dbReference>
<proteinExistence type="predicted"/>
<sequence length="122" mass="13405">MPSGDEGLSVHVDLAYIPSGASSTTVNVDFFRRVRSSCYIISGDGPEREELIRQTLDALLEGKASWSEPTQVTVIPTFESAAMQAWYQQTVERQQALDVVVLGSNSTVAMQDETFPACKIEF</sequence>
<dbReference type="GO" id="GO:0031114">
    <property type="term" value="P:regulation of microtubule depolymerization"/>
    <property type="evidence" value="ECO:0007669"/>
    <property type="project" value="TreeGrafter"/>
</dbReference>
<dbReference type="PANTHER" id="PTHR13843">
    <property type="entry name" value="MICROTUBULE-ASSOCIATED PROTEIN"/>
    <property type="match status" value="1"/>
</dbReference>
<dbReference type="GO" id="GO:0008017">
    <property type="term" value="F:microtubule binding"/>
    <property type="evidence" value="ECO:0007669"/>
    <property type="project" value="InterPro"/>
</dbReference>
<dbReference type="GO" id="GO:0003779">
    <property type="term" value="F:actin binding"/>
    <property type="evidence" value="ECO:0007669"/>
    <property type="project" value="TreeGrafter"/>
</dbReference>
<dbReference type="GO" id="GO:0005874">
    <property type="term" value="C:microtubule"/>
    <property type="evidence" value="ECO:0007669"/>
    <property type="project" value="InterPro"/>
</dbReference>
<dbReference type="Proteomes" id="UP001174136">
    <property type="component" value="Unassembled WGS sequence"/>
</dbReference>
<dbReference type="GO" id="GO:0016358">
    <property type="term" value="P:dendrite development"/>
    <property type="evidence" value="ECO:0007669"/>
    <property type="project" value="TreeGrafter"/>
</dbReference>
<dbReference type="InterPro" id="IPR026074">
    <property type="entry name" value="MAP1"/>
</dbReference>
<dbReference type="GO" id="GO:0045202">
    <property type="term" value="C:synapse"/>
    <property type="evidence" value="ECO:0007669"/>
    <property type="project" value="TreeGrafter"/>
</dbReference>
<dbReference type="GO" id="GO:0005829">
    <property type="term" value="C:cytosol"/>
    <property type="evidence" value="ECO:0007669"/>
    <property type="project" value="TreeGrafter"/>
</dbReference>
<comment type="caution">
    <text evidence="1">The sequence shown here is derived from an EMBL/GenBank/DDBJ whole genome shotgun (WGS) entry which is preliminary data.</text>
</comment>
<gene>
    <name evidence="1" type="primary">MAP1S_1</name>
    <name evidence="1" type="ORF">N1851_016631</name>
</gene>
<keyword evidence="2" id="KW-1185">Reference proteome</keyword>
<name>A0AA47MR88_MERPO</name>
<dbReference type="AlphaFoldDB" id="A0AA47MR88"/>
<evidence type="ECO:0000313" key="2">
    <source>
        <dbReference type="Proteomes" id="UP001174136"/>
    </source>
</evidence>
<dbReference type="EMBL" id="JAOPHQ010002981">
    <property type="protein sequence ID" value="KAK0144799.1"/>
    <property type="molecule type" value="Genomic_DNA"/>
</dbReference>
<evidence type="ECO:0000313" key="1">
    <source>
        <dbReference type="EMBL" id="KAK0144799.1"/>
    </source>
</evidence>
<dbReference type="GO" id="GO:0043025">
    <property type="term" value="C:neuronal cell body"/>
    <property type="evidence" value="ECO:0007669"/>
    <property type="project" value="TreeGrafter"/>
</dbReference>
<dbReference type="GO" id="GO:0005875">
    <property type="term" value="C:microtubule associated complex"/>
    <property type="evidence" value="ECO:0007669"/>
    <property type="project" value="TreeGrafter"/>
</dbReference>
<organism evidence="1 2">
    <name type="scientific">Merluccius polli</name>
    <name type="common">Benguela hake</name>
    <name type="synonym">Merluccius cadenati</name>
    <dbReference type="NCBI Taxonomy" id="89951"/>
    <lineage>
        <taxon>Eukaryota</taxon>
        <taxon>Metazoa</taxon>
        <taxon>Chordata</taxon>
        <taxon>Craniata</taxon>
        <taxon>Vertebrata</taxon>
        <taxon>Euteleostomi</taxon>
        <taxon>Actinopterygii</taxon>
        <taxon>Neopterygii</taxon>
        <taxon>Teleostei</taxon>
        <taxon>Neoteleostei</taxon>
        <taxon>Acanthomorphata</taxon>
        <taxon>Zeiogadaria</taxon>
        <taxon>Gadariae</taxon>
        <taxon>Gadiformes</taxon>
        <taxon>Gadoidei</taxon>
        <taxon>Merlucciidae</taxon>
        <taxon>Merluccius</taxon>
    </lineage>
</organism>
<reference evidence="1" key="1">
    <citation type="journal article" date="2023" name="Front. Mar. Sci.">
        <title>A new Merluccius polli reference genome to investigate the effects of global change in West African waters.</title>
        <authorList>
            <person name="Mateo J.L."/>
            <person name="Blanco-Fernandez C."/>
            <person name="Garcia-Vazquez E."/>
            <person name="Machado-Schiaffino G."/>
        </authorList>
    </citation>
    <scope>NUCLEOTIDE SEQUENCE</scope>
    <source>
        <strain evidence="1">C29</strain>
        <tissue evidence="1">Fin</tissue>
    </source>
</reference>
<dbReference type="GO" id="GO:0000226">
    <property type="term" value="P:microtubule cytoskeleton organization"/>
    <property type="evidence" value="ECO:0007669"/>
    <property type="project" value="InterPro"/>
</dbReference>
<dbReference type="GO" id="GO:0030425">
    <property type="term" value="C:dendrite"/>
    <property type="evidence" value="ECO:0007669"/>
    <property type="project" value="TreeGrafter"/>
</dbReference>
<protein>
    <submittedName>
        <fullName evidence="1">Microtubule-associated protein 1S</fullName>
    </submittedName>
</protein>
<accession>A0AA47MR88</accession>
<dbReference type="PANTHER" id="PTHR13843:SF11">
    <property type="entry name" value="MICROTUBULE-ASSOCIATED PROTEIN 1S"/>
    <property type="match status" value="1"/>
</dbReference>